<evidence type="ECO:0000313" key="1">
    <source>
        <dbReference type="EMBL" id="KAL0072532.1"/>
    </source>
</evidence>
<name>A0ABR3AGM8_9AGAR</name>
<protein>
    <submittedName>
        <fullName evidence="1">Uncharacterized protein</fullName>
    </submittedName>
</protein>
<dbReference type="Gene3D" id="3.80.10.10">
    <property type="entry name" value="Ribonuclease Inhibitor"/>
    <property type="match status" value="1"/>
</dbReference>
<comment type="caution">
    <text evidence="1">The sequence shown here is derived from an EMBL/GenBank/DDBJ whole genome shotgun (WGS) entry which is preliminary data.</text>
</comment>
<reference evidence="1 2" key="1">
    <citation type="submission" date="2024-05" db="EMBL/GenBank/DDBJ databases">
        <title>A draft genome resource for the thread blight pathogen Marasmius tenuissimus strain MS-2.</title>
        <authorList>
            <person name="Yulfo-Soto G.E."/>
            <person name="Baruah I.K."/>
            <person name="Amoako-Attah I."/>
            <person name="Bukari Y."/>
            <person name="Meinhardt L.W."/>
            <person name="Bailey B.A."/>
            <person name="Cohen S.P."/>
        </authorList>
    </citation>
    <scope>NUCLEOTIDE SEQUENCE [LARGE SCALE GENOMIC DNA]</scope>
    <source>
        <strain evidence="1 2">MS-2</strain>
    </source>
</reference>
<dbReference type="Proteomes" id="UP001437256">
    <property type="component" value="Unassembled WGS sequence"/>
</dbReference>
<sequence length="419" mass="47394">MRRYVETLLERSGNARLTVTLDWPELYSSTLDMSVDEDTVASIFDALRVNSNRIRVFNFIVSAHIDNETILRKLKTSYSSLEHLNFSFHYGGLVEELEEIDLDFFSDVSALHSLSYQCHTGWKVRSHFPWHQLNRLVMQDVNAGEFLPILTGCNNLRELELSDVNANLEEEVDAEHHILVPNLQLLGISTSDDDDLSSIIQHLTVPKLQSIKIRGLWNSSGSDPEDKFWTLASVRSLLTRSRCPVGSLELQWVVLLHHDTVALLDLMPGLRSIKIVEAYGLDQPIEDRQNYIVTPSFLRRLSSEPRTCGTSSSSFLPKLKNLTLFVHQNDLDETSLVHAIASRWGGRGHMSNTTSGTDEPYSEFLQSVEIRLLTFDEGPGSLGGLPMLECFKDAGLRVTLGNCTWYHLLRRVIGRSLLD</sequence>
<proteinExistence type="predicted"/>
<keyword evidence="2" id="KW-1185">Reference proteome</keyword>
<dbReference type="EMBL" id="JBBXMP010000001">
    <property type="protein sequence ID" value="KAL0072532.1"/>
    <property type="molecule type" value="Genomic_DNA"/>
</dbReference>
<dbReference type="InterPro" id="IPR032675">
    <property type="entry name" value="LRR_dom_sf"/>
</dbReference>
<organism evidence="1 2">
    <name type="scientific">Marasmius tenuissimus</name>
    <dbReference type="NCBI Taxonomy" id="585030"/>
    <lineage>
        <taxon>Eukaryota</taxon>
        <taxon>Fungi</taxon>
        <taxon>Dikarya</taxon>
        <taxon>Basidiomycota</taxon>
        <taxon>Agaricomycotina</taxon>
        <taxon>Agaricomycetes</taxon>
        <taxon>Agaricomycetidae</taxon>
        <taxon>Agaricales</taxon>
        <taxon>Marasmiineae</taxon>
        <taxon>Marasmiaceae</taxon>
        <taxon>Marasmius</taxon>
    </lineage>
</organism>
<dbReference type="SUPFAM" id="SSF52058">
    <property type="entry name" value="L domain-like"/>
    <property type="match status" value="1"/>
</dbReference>
<accession>A0ABR3AGM8</accession>
<evidence type="ECO:0000313" key="2">
    <source>
        <dbReference type="Proteomes" id="UP001437256"/>
    </source>
</evidence>
<gene>
    <name evidence="1" type="ORF">AAF712_000295</name>
</gene>